<organism evidence="1 2">
    <name type="scientific">Dentiscutata heterogama</name>
    <dbReference type="NCBI Taxonomy" id="1316150"/>
    <lineage>
        <taxon>Eukaryota</taxon>
        <taxon>Fungi</taxon>
        <taxon>Fungi incertae sedis</taxon>
        <taxon>Mucoromycota</taxon>
        <taxon>Glomeromycotina</taxon>
        <taxon>Glomeromycetes</taxon>
        <taxon>Diversisporales</taxon>
        <taxon>Gigasporaceae</taxon>
        <taxon>Dentiscutata</taxon>
    </lineage>
</organism>
<accession>A0ACA9M9N0</accession>
<evidence type="ECO:0000313" key="1">
    <source>
        <dbReference type="EMBL" id="CAG8569093.1"/>
    </source>
</evidence>
<reference evidence="1" key="1">
    <citation type="submission" date="2021-06" db="EMBL/GenBank/DDBJ databases">
        <authorList>
            <person name="Kallberg Y."/>
            <person name="Tangrot J."/>
            <person name="Rosling A."/>
        </authorList>
    </citation>
    <scope>NUCLEOTIDE SEQUENCE</scope>
    <source>
        <strain evidence="1">IL203A</strain>
    </source>
</reference>
<proteinExistence type="predicted"/>
<feature type="non-terminal residue" evidence="1">
    <location>
        <position position="1"/>
    </location>
</feature>
<sequence>NCTTPRRNESPVPINPPVTTPTDANPQETLLALMNLLQQSSQTENTEGQPSYLGIREEDTSIFAPAEVEIRKQNPIETRAKKRRVDEENAILIGGEKPENKEITEGLQPTLIQHNLPEGKKEDEYYKNLNPNNLGVGEAWWNLNSDDDYEEERDYDWNREEFSNENEGGRDERSIEELLTPIDSWPEDYQSTSEIPPVNPYDEIIDFFDFYFDEKADPVVTYNVEGLQEDQKDKILPILKENSNLFARDISELGRTNKCQHHIITGDALPIKQHPYRHSLLEKKDKGIPGTLGISSRRVTYDNPQSNDLDVVNPRRLTEAQKVHLRMSKFLEDLQRREVMGLQMEEAIGITPADQIEFLCRSLDHPQSNPSISSQYYYLLGERSNNENWKPKILEVFPKKYRDIQKTAQRVYELYTYRGLPNLLVAQNITPYILLRMYDRDYALLIQEAKTQKLQEDKELIHLYETFAGAQ</sequence>
<comment type="caution">
    <text evidence="1">The sequence shown here is derived from an EMBL/GenBank/DDBJ whole genome shotgun (WGS) entry which is preliminary data.</text>
</comment>
<gene>
    <name evidence="1" type="ORF">DHETER_LOCUS5979</name>
</gene>
<dbReference type="EMBL" id="CAJVPU010007133">
    <property type="protein sequence ID" value="CAG8569093.1"/>
    <property type="molecule type" value="Genomic_DNA"/>
</dbReference>
<name>A0ACA9M9N0_9GLOM</name>
<dbReference type="Proteomes" id="UP000789702">
    <property type="component" value="Unassembled WGS sequence"/>
</dbReference>
<protein>
    <submittedName>
        <fullName evidence="1">1043_t:CDS:1</fullName>
    </submittedName>
</protein>
<feature type="non-terminal residue" evidence="1">
    <location>
        <position position="471"/>
    </location>
</feature>
<keyword evidence="2" id="KW-1185">Reference proteome</keyword>
<evidence type="ECO:0000313" key="2">
    <source>
        <dbReference type="Proteomes" id="UP000789702"/>
    </source>
</evidence>